<accession>A0ABM7MS62</accession>
<protein>
    <submittedName>
        <fullName evidence="1">Uncharacterized protein</fullName>
    </submittedName>
</protein>
<gene>
    <name evidence="1" type="ORF">MIZ03_4112</name>
</gene>
<proteinExistence type="predicted"/>
<dbReference type="EMBL" id="AP024238">
    <property type="protein sequence ID" value="BCO29200.1"/>
    <property type="molecule type" value="Genomic_DNA"/>
</dbReference>
<sequence length="41" mass="4636">MDFKNDAQRIQGALSYRLNRSFDLKTLHQCEQVVSHNSGAG</sequence>
<name>A0ABM7MS62_9BURK</name>
<evidence type="ECO:0000313" key="1">
    <source>
        <dbReference type="EMBL" id="BCO29200.1"/>
    </source>
</evidence>
<dbReference type="Proteomes" id="UP000824366">
    <property type="component" value="Chromosome"/>
</dbReference>
<keyword evidence="2" id="KW-1185">Reference proteome</keyword>
<evidence type="ECO:0000313" key="2">
    <source>
        <dbReference type="Proteomes" id="UP000824366"/>
    </source>
</evidence>
<organism evidence="1 2">
    <name type="scientific">Rhodoferax lithotrophicus</name>
    <dbReference type="NCBI Taxonomy" id="2798804"/>
    <lineage>
        <taxon>Bacteria</taxon>
        <taxon>Pseudomonadati</taxon>
        <taxon>Pseudomonadota</taxon>
        <taxon>Betaproteobacteria</taxon>
        <taxon>Burkholderiales</taxon>
        <taxon>Comamonadaceae</taxon>
        <taxon>Rhodoferax</taxon>
    </lineage>
</organism>
<reference evidence="1 2" key="1">
    <citation type="journal article" date="2021" name="Microbiol. Spectr.">
        <title>A Single Bacterium Capable of Oxidation and Reduction of Iron at Circumneutral pH.</title>
        <authorList>
            <person name="Kato S."/>
            <person name="Ohkuma M."/>
        </authorList>
    </citation>
    <scope>NUCLEOTIDE SEQUENCE [LARGE SCALE GENOMIC DNA]</scope>
    <source>
        <strain evidence="1 2">MIZ03</strain>
    </source>
</reference>